<accession>A0A401Z3L7</accession>
<dbReference type="EMBL" id="BIFH01000049">
    <property type="protein sequence ID" value="GCE01441.1"/>
    <property type="molecule type" value="Genomic_DNA"/>
</dbReference>
<sequence length="129" mass="14147">MASPQHHPHPPAPDDVAPEKQEVSAILTTRAHEDLALARRRLDELARAVRALRRTLGDTYGVRRLCDDVERARSSLGFVGETITEAEPVALPVATPTEVMSDLPYDPVIFADADDEGVGGMRPQRRTGR</sequence>
<proteinExistence type="predicted"/>
<protein>
    <submittedName>
        <fullName evidence="2">Uncharacterized protein</fullName>
    </submittedName>
</protein>
<dbReference type="Proteomes" id="UP000286931">
    <property type="component" value="Unassembled WGS sequence"/>
</dbReference>
<evidence type="ECO:0000256" key="1">
    <source>
        <dbReference type="SAM" id="MobiDB-lite"/>
    </source>
</evidence>
<organism evidence="2 3">
    <name type="scientific">Embleya hyalina</name>
    <dbReference type="NCBI Taxonomy" id="516124"/>
    <lineage>
        <taxon>Bacteria</taxon>
        <taxon>Bacillati</taxon>
        <taxon>Actinomycetota</taxon>
        <taxon>Actinomycetes</taxon>
        <taxon>Kitasatosporales</taxon>
        <taxon>Streptomycetaceae</taxon>
        <taxon>Embleya</taxon>
    </lineage>
</organism>
<keyword evidence="3" id="KW-1185">Reference proteome</keyword>
<reference evidence="2 3" key="1">
    <citation type="submission" date="2018-12" db="EMBL/GenBank/DDBJ databases">
        <title>Draft genome sequence of Embleya hyalina NBRC 13850T.</title>
        <authorList>
            <person name="Komaki H."/>
            <person name="Hosoyama A."/>
            <person name="Kimura A."/>
            <person name="Ichikawa N."/>
            <person name="Tamura T."/>
        </authorList>
    </citation>
    <scope>NUCLEOTIDE SEQUENCE [LARGE SCALE GENOMIC DNA]</scope>
    <source>
        <strain evidence="2 3">NBRC 13850</strain>
    </source>
</reference>
<gene>
    <name evidence="2" type="ORF">EHYA_09207</name>
</gene>
<evidence type="ECO:0000313" key="2">
    <source>
        <dbReference type="EMBL" id="GCE01441.1"/>
    </source>
</evidence>
<name>A0A401Z3L7_9ACTN</name>
<comment type="caution">
    <text evidence="2">The sequence shown here is derived from an EMBL/GenBank/DDBJ whole genome shotgun (WGS) entry which is preliminary data.</text>
</comment>
<feature type="region of interest" description="Disordered" evidence="1">
    <location>
        <begin position="1"/>
        <end position="21"/>
    </location>
</feature>
<dbReference type="AlphaFoldDB" id="A0A401Z3L7"/>
<evidence type="ECO:0000313" key="3">
    <source>
        <dbReference type="Proteomes" id="UP000286931"/>
    </source>
</evidence>